<name>A0ABW3CEP8_9ACTN</name>
<dbReference type="EMBL" id="JBHTIR010001827">
    <property type="protein sequence ID" value="MFD0853026.1"/>
    <property type="molecule type" value="Genomic_DNA"/>
</dbReference>
<keyword evidence="2" id="KW-0732">Signal</keyword>
<dbReference type="InterPro" id="IPR028081">
    <property type="entry name" value="Leu-bd"/>
</dbReference>
<evidence type="ECO:0000313" key="4">
    <source>
        <dbReference type="EMBL" id="MFD0853026.1"/>
    </source>
</evidence>
<evidence type="ECO:0000256" key="2">
    <source>
        <dbReference type="ARBA" id="ARBA00022729"/>
    </source>
</evidence>
<comment type="caution">
    <text evidence="4">The sequence shown here is derived from an EMBL/GenBank/DDBJ whole genome shotgun (WGS) entry which is preliminary data.</text>
</comment>
<keyword evidence="5" id="KW-1185">Reference proteome</keyword>
<organism evidence="4 5">
    <name type="scientific">Actinomadura adrarensis</name>
    <dbReference type="NCBI Taxonomy" id="1819600"/>
    <lineage>
        <taxon>Bacteria</taxon>
        <taxon>Bacillati</taxon>
        <taxon>Actinomycetota</taxon>
        <taxon>Actinomycetes</taxon>
        <taxon>Streptosporangiales</taxon>
        <taxon>Thermomonosporaceae</taxon>
        <taxon>Actinomadura</taxon>
    </lineage>
</organism>
<sequence>ASVAGSAESAGLSVPMVTVNGGGFNDGLLKTAVAGALKENLYITLPWQMDDGNAEVAALVKTFRAQYPKDSFNENTMWGFGAAAAYADVLTKACEAKDLSRAGVMKAFSSASSVDSLGLLVPLNYTQAGKTPSKHVFIHKVDAQGLAGETLLTSEPYVGPKAESYELS</sequence>
<feature type="domain" description="Leucine-binding protein" evidence="3">
    <location>
        <begin position="4"/>
        <end position="144"/>
    </location>
</feature>
<evidence type="ECO:0000259" key="3">
    <source>
        <dbReference type="Pfam" id="PF13458"/>
    </source>
</evidence>
<dbReference type="Pfam" id="PF13458">
    <property type="entry name" value="Peripla_BP_6"/>
    <property type="match status" value="1"/>
</dbReference>
<accession>A0ABW3CEP8</accession>
<evidence type="ECO:0000256" key="1">
    <source>
        <dbReference type="ARBA" id="ARBA00010062"/>
    </source>
</evidence>
<protein>
    <submittedName>
        <fullName evidence="4">ABC transporter substrate-binding protein</fullName>
    </submittedName>
</protein>
<comment type="similarity">
    <text evidence="1">Belongs to the leucine-binding protein family.</text>
</comment>
<dbReference type="InterPro" id="IPR028082">
    <property type="entry name" value="Peripla_BP_I"/>
</dbReference>
<dbReference type="Proteomes" id="UP001597083">
    <property type="component" value="Unassembled WGS sequence"/>
</dbReference>
<gene>
    <name evidence="4" type="ORF">ACFQ07_12375</name>
</gene>
<dbReference type="Gene3D" id="3.40.50.2300">
    <property type="match status" value="2"/>
</dbReference>
<reference evidence="5" key="1">
    <citation type="journal article" date="2019" name="Int. J. Syst. Evol. Microbiol.">
        <title>The Global Catalogue of Microorganisms (GCM) 10K type strain sequencing project: providing services to taxonomists for standard genome sequencing and annotation.</title>
        <authorList>
            <consortium name="The Broad Institute Genomics Platform"/>
            <consortium name="The Broad Institute Genome Sequencing Center for Infectious Disease"/>
            <person name="Wu L."/>
            <person name="Ma J."/>
        </authorList>
    </citation>
    <scope>NUCLEOTIDE SEQUENCE [LARGE SCALE GENOMIC DNA]</scope>
    <source>
        <strain evidence="5">JCM 31696</strain>
    </source>
</reference>
<dbReference type="SUPFAM" id="SSF53822">
    <property type="entry name" value="Periplasmic binding protein-like I"/>
    <property type="match status" value="1"/>
</dbReference>
<feature type="non-terminal residue" evidence="4">
    <location>
        <position position="1"/>
    </location>
</feature>
<proteinExistence type="inferred from homology"/>
<evidence type="ECO:0000313" key="5">
    <source>
        <dbReference type="Proteomes" id="UP001597083"/>
    </source>
</evidence>